<dbReference type="InterPro" id="IPR050428">
    <property type="entry name" value="TCS_sensor_his_kinase"/>
</dbReference>
<evidence type="ECO:0000259" key="15">
    <source>
        <dbReference type="PROSITE" id="PS50885"/>
    </source>
</evidence>
<dbReference type="EMBL" id="JACHVQ010000002">
    <property type="protein sequence ID" value="MBB2892696.1"/>
    <property type="molecule type" value="Genomic_DNA"/>
</dbReference>
<keyword evidence="6 16" id="KW-0808">Transferase</keyword>
<dbReference type="CDD" id="cd00082">
    <property type="entry name" value="HisKA"/>
    <property type="match status" value="1"/>
</dbReference>
<feature type="transmembrane region" description="Helical" evidence="13">
    <location>
        <begin position="182"/>
        <end position="203"/>
    </location>
</feature>
<dbReference type="PANTHER" id="PTHR45436">
    <property type="entry name" value="SENSOR HISTIDINE KINASE YKOH"/>
    <property type="match status" value="1"/>
</dbReference>
<evidence type="ECO:0000256" key="12">
    <source>
        <dbReference type="SAM" id="MobiDB-lite"/>
    </source>
</evidence>
<evidence type="ECO:0000259" key="14">
    <source>
        <dbReference type="PROSITE" id="PS50109"/>
    </source>
</evidence>
<dbReference type="InterPro" id="IPR004358">
    <property type="entry name" value="Sig_transdc_His_kin-like_C"/>
</dbReference>
<dbReference type="InterPro" id="IPR036890">
    <property type="entry name" value="HATPase_C_sf"/>
</dbReference>
<evidence type="ECO:0000256" key="1">
    <source>
        <dbReference type="ARBA" id="ARBA00000085"/>
    </source>
</evidence>
<dbReference type="PANTHER" id="PTHR45436:SF5">
    <property type="entry name" value="SENSOR HISTIDINE KINASE TRCS"/>
    <property type="match status" value="1"/>
</dbReference>
<comment type="subcellular location">
    <subcellularLocation>
        <location evidence="3">Cell membrane</location>
    </subcellularLocation>
</comment>
<feature type="domain" description="HAMP" evidence="15">
    <location>
        <begin position="204"/>
        <end position="257"/>
    </location>
</feature>
<dbReference type="PRINTS" id="PR00344">
    <property type="entry name" value="BCTRLSENSOR"/>
</dbReference>
<evidence type="ECO:0000256" key="8">
    <source>
        <dbReference type="ARBA" id="ARBA00022777"/>
    </source>
</evidence>
<dbReference type="Pfam" id="PF00672">
    <property type="entry name" value="HAMP"/>
    <property type="match status" value="1"/>
</dbReference>
<dbReference type="Gene3D" id="6.10.340.10">
    <property type="match status" value="1"/>
</dbReference>
<keyword evidence="9 13" id="KW-1133">Transmembrane helix</keyword>
<dbReference type="SMART" id="SM00388">
    <property type="entry name" value="HisKA"/>
    <property type="match status" value="1"/>
</dbReference>
<evidence type="ECO:0000256" key="9">
    <source>
        <dbReference type="ARBA" id="ARBA00022989"/>
    </source>
</evidence>
<dbReference type="Pfam" id="PF02518">
    <property type="entry name" value="HATPase_c"/>
    <property type="match status" value="1"/>
</dbReference>
<dbReference type="SMART" id="SM00387">
    <property type="entry name" value="HATPase_c"/>
    <property type="match status" value="1"/>
</dbReference>
<keyword evidence="17" id="KW-1185">Reference proteome</keyword>
<keyword evidence="10" id="KW-0902">Two-component regulatory system</keyword>
<dbReference type="CDD" id="cd06225">
    <property type="entry name" value="HAMP"/>
    <property type="match status" value="1"/>
</dbReference>
<dbReference type="FunFam" id="3.30.565.10:FF:000006">
    <property type="entry name" value="Sensor histidine kinase WalK"/>
    <property type="match status" value="1"/>
</dbReference>
<feature type="domain" description="Histidine kinase" evidence="14">
    <location>
        <begin position="272"/>
        <end position="494"/>
    </location>
</feature>
<name>A0A839NAN9_9MICO</name>
<feature type="region of interest" description="Disordered" evidence="12">
    <location>
        <begin position="494"/>
        <end position="518"/>
    </location>
</feature>
<dbReference type="GO" id="GO:0005886">
    <property type="term" value="C:plasma membrane"/>
    <property type="evidence" value="ECO:0007669"/>
    <property type="project" value="UniProtKB-SubCell"/>
</dbReference>
<dbReference type="InterPro" id="IPR005467">
    <property type="entry name" value="His_kinase_dom"/>
</dbReference>
<evidence type="ECO:0000313" key="17">
    <source>
        <dbReference type="Proteomes" id="UP000559182"/>
    </source>
</evidence>
<keyword evidence="5" id="KW-0597">Phosphoprotein</keyword>
<dbReference type="SUPFAM" id="SSF55874">
    <property type="entry name" value="ATPase domain of HSP90 chaperone/DNA topoisomerase II/histidine kinase"/>
    <property type="match status" value="1"/>
</dbReference>
<dbReference type="InterPro" id="IPR036097">
    <property type="entry name" value="HisK_dim/P_sf"/>
</dbReference>
<dbReference type="CDD" id="cd00075">
    <property type="entry name" value="HATPase"/>
    <property type="match status" value="1"/>
</dbReference>
<keyword evidence="11 13" id="KW-0472">Membrane</keyword>
<organism evidence="16 17">
    <name type="scientific">Flexivirga oryzae</name>
    <dbReference type="NCBI Taxonomy" id="1794944"/>
    <lineage>
        <taxon>Bacteria</taxon>
        <taxon>Bacillati</taxon>
        <taxon>Actinomycetota</taxon>
        <taxon>Actinomycetes</taxon>
        <taxon>Micrococcales</taxon>
        <taxon>Dermacoccaceae</taxon>
        <taxon>Flexivirga</taxon>
    </lineage>
</organism>
<gene>
    <name evidence="16" type="ORF">FHU39_002714</name>
</gene>
<dbReference type="InterPro" id="IPR003661">
    <property type="entry name" value="HisK_dim/P_dom"/>
</dbReference>
<evidence type="ECO:0000313" key="16">
    <source>
        <dbReference type="EMBL" id="MBB2892696.1"/>
    </source>
</evidence>
<dbReference type="InterPro" id="IPR003594">
    <property type="entry name" value="HATPase_dom"/>
</dbReference>
<evidence type="ECO:0000256" key="5">
    <source>
        <dbReference type="ARBA" id="ARBA00022553"/>
    </source>
</evidence>
<reference evidence="16 17" key="1">
    <citation type="submission" date="2020-08" db="EMBL/GenBank/DDBJ databases">
        <title>Sequencing the genomes of 1000 actinobacteria strains.</title>
        <authorList>
            <person name="Klenk H.-P."/>
        </authorList>
    </citation>
    <scope>NUCLEOTIDE SEQUENCE [LARGE SCALE GENOMIC DNA]</scope>
    <source>
        <strain evidence="16 17">DSM 105369</strain>
    </source>
</reference>
<keyword evidence="7 13" id="KW-0812">Transmembrane</keyword>
<evidence type="ECO:0000256" key="7">
    <source>
        <dbReference type="ARBA" id="ARBA00022692"/>
    </source>
</evidence>
<evidence type="ECO:0000256" key="3">
    <source>
        <dbReference type="ARBA" id="ARBA00004236"/>
    </source>
</evidence>
<evidence type="ECO:0000256" key="11">
    <source>
        <dbReference type="ARBA" id="ARBA00023136"/>
    </source>
</evidence>
<protein>
    <recommendedName>
        <fullName evidence="4">histidine kinase</fullName>
        <ecNumber evidence="4">2.7.13.3</ecNumber>
    </recommendedName>
</protein>
<feature type="transmembrane region" description="Helical" evidence="13">
    <location>
        <begin position="26"/>
        <end position="46"/>
    </location>
</feature>
<comment type="caution">
    <text evidence="16">The sequence shown here is derived from an EMBL/GenBank/DDBJ whole genome shotgun (WGS) entry which is preliminary data.</text>
</comment>
<dbReference type="InterPro" id="IPR003660">
    <property type="entry name" value="HAMP_dom"/>
</dbReference>
<evidence type="ECO:0000256" key="4">
    <source>
        <dbReference type="ARBA" id="ARBA00012438"/>
    </source>
</evidence>
<evidence type="ECO:0000256" key="6">
    <source>
        <dbReference type="ARBA" id="ARBA00022679"/>
    </source>
</evidence>
<dbReference type="SUPFAM" id="SSF47384">
    <property type="entry name" value="Homodimeric domain of signal transducing histidine kinase"/>
    <property type="match status" value="1"/>
</dbReference>
<dbReference type="Proteomes" id="UP000559182">
    <property type="component" value="Unassembled WGS sequence"/>
</dbReference>
<evidence type="ECO:0000256" key="10">
    <source>
        <dbReference type="ARBA" id="ARBA00023012"/>
    </source>
</evidence>
<dbReference type="PROSITE" id="PS50109">
    <property type="entry name" value="HIS_KIN"/>
    <property type="match status" value="1"/>
</dbReference>
<dbReference type="Gene3D" id="1.10.287.130">
    <property type="match status" value="1"/>
</dbReference>
<dbReference type="SUPFAM" id="SSF158472">
    <property type="entry name" value="HAMP domain-like"/>
    <property type="match status" value="1"/>
</dbReference>
<dbReference type="Pfam" id="PF00512">
    <property type="entry name" value="HisKA"/>
    <property type="match status" value="1"/>
</dbReference>
<dbReference type="SMART" id="SM00304">
    <property type="entry name" value="HAMP"/>
    <property type="match status" value="1"/>
</dbReference>
<comment type="cofactor">
    <cofactor evidence="2">
        <name>a divalent metal cation</name>
        <dbReference type="ChEBI" id="CHEBI:60240"/>
    </cofactor>
</comment>
<dbReference type="FunFam" id="1.10.287.130:FF:000001">
    <property type="entry name" value="Two-component sensor histidine kinase"/>
    <property type="match status" value="1"/>
</dbReference>
<dbReference type="Gene3D" id="3.30.565.10">
    <property type="entry name" value="Histidine kinase-like ATPase, C-terminal domain"/>
    <property type="match status" value="1"/>
</dbReference>
<proteinExistence type="predicted"/>
<dbReference type="RefSeq" id="WP_343065889.1">
    <property type="nucleotide sequence ID" value="NZ_JACHVQ010000002.1"/>
</dbReference>
<dbReference type="GO" id="GO:0000155">
    <property type="term" value="F:phosphorelay sensor kinase activity"/>
    <property type="evidence" value="ECO:0007669"/>
    <property type="project" value="InterPro"/>
</dbReference>
<evidence type="ECO:0000256" key="13">
    <source>
        <dbReference type="SAM" id="Phobius"/>
    </source>
</evidence>
<dbReference type="GO" id="GO:0005509">
    <property type="term" value="F:calcium ion binding"/>
    <property type="evidence" value="ECO:0007669"/>
    <property type="project" value="UniProtKB-ARBA"/>
</dbReference>
<dbReference type="PROSITE" id="PS50885">
    <property type="entry name" value="HAMP"/>
    <property type="match status" value="1"/>
</dbReference>
<accession>A0A839NAN9</accession>
<evidence type="ECO:0000256" key="2">
    <source>
        <dbReference type="ARBA" id="ARBA00001968"/>
    </source>
</evidence>
<sequence>MTATDDTSLQRRVRHELSAMPLRLRLTVLLMVLLAVAMLATGTAVTTQVRSFMTGRQDAELRAASAHLVDGAVANEATEQRAFAYVPTNTYAIELLTIDGQERSLMTDPGNSSSGGNLPAIPSLTRNDPRVKSGKVFSVGSQSGDTTWHVVAGTVTDEGVTYVYAVAVSMDHTDEVIEHLELVMVLVGLVALLACAALGWFAVRRALLPLRQIEDTAKKIAGGDLTQRVPSPSAPDEVGSLSKSLNVMLARIEDSFAVRRASEERMRRFVADASHELRTPLATVRGYAELFRQGAVSEPADVRSAMRRIESEATRMAAMVDDLLLLTRLERRHKDNTEKPHTPVDLTVLAADAVQDATAIDHARDVRLVGLHGPVGPTVVLGDDAALRQVITNLVANAIGYTPAGTPIEVAVGATDSTAELRVVDHGDGIPAALHDRIFERFYRADESRNSERGGSGLGLAIVTAIVASHKGEVEVQDTPGGGATFVAKIPSMHTDTDAAAVEPAEDEPQETHRYDEA</sequence>
<comment type="catalytic activity">
    <reaction evidence="1">
        <text>ATP + protein L-histidine = ADP + protein N-phospho-L-histidine.</text>
        <dbReference type="EC" id="2.7.13.3"/>
    </reaction>
</comment>
<dbReference type="AlphaFoldDB" id="A0A839NAN9"/>
<dbReference type="EC" id="2.7.13.3" evidence="4"/>
<keyword evidence="8 16" id="KW-0418">Kinase</keyword>